<organism evidence="3 4">
    <name type="scientific">Methyloceanibacter methanicus</name>
    <dbReference type="NCBI Taxonomy" id="1774968"/>
    <lineage>
        <taxon>Bacteria</taxon>
        <taxon>Pseudomonadati</taxon>
        <taxon>Pseudomonadota</taxon>
        <taxon>Alphaproteobacteria</taxon>
        <taxon>Hyphomicrobiales</taxon>
        <taxon>Hyphomicrobiaceae</taxon>
        <taxon>Methyloceanibacter</taxon>
    </lineage>
</organism>
<keyword evidence="4" id="KW-1185">Reference proteome</keyword>
<proteinExistence type="predicted"/>
<dbReference type="EMBL" id="LPWG01000013">
    <property type="protein sequence ID" value="ODR98474.1"/>
    <property type="molecule type" value="Genomic_DNA"/>
</dbReference>
<name>A0A1E3VY54_9HYPH</name>
<evidence type="ECO:0000313" key="3">
    <source>
        <dbReference type="EMBL" id="ODR98474.1"/>
    </source>
</evidence>
<reference evidence="3 4" key="1">
    <citation type="journal article" date="2016" name="Environ. Microbiol.">
        <title>New Methyloceanibacter diversity from North Sea sediments includes methanotroph containing solely the soluble methane monooxygenase.</title>
        <authorList>
            <person name="Vekeman B."/>
            <person name="Kerckhof F.M."/>
            <person name="Cremers G."/>
            <person name="de Vos P."/>
            <person name="Vandamme P."/>
            <person name="Boon N."/>
            <person name="Op den Camp H.J."/>
            <person name="Heylen K."/>
        </authorList>
    </citation>
    <scope>NUCLEOTIDE SEQUENCE [LARGE SCALE GENOMIC DNA]</scope>
    <source>
        <strain evidence="3 4">R-67174</strain>
    </source>
</reference>
<keyword evidence="2" id="KW-0732">Signal</keyword>
<protein>
    <submittedName>
        <fullName evidence="3">Uncharacterized protein</fullName>
    </submittedName>
</protein>
<gene>
    <name evidence="3" type="ORF">AUC68_08570</name>
</gene>
<feature type="chain" id="PRO_5009138743" evidence="2">
    <location>
        <begin position="25"/>
        <end position="86"/>
    </location>
</feature>
<evidence type="ECO:0000256" key="1">
    <source>
        <dbReference type="SAM" id="MobiDB-lite"/>
    </source>
</evidence>
<dbReference type="AlphaFoldDB" id="A0A1E3VY54"/>
<dbReference type="Proteomes" id="UP000094501">
    <property type="component" value="Unassembled WGS sequence"/>
</dbReference>
<evidence type="ECO:0000256" key="2">
    <source>
        <dbReference type="SAM" id="SignalP"/>
    </source>
</evidence>
<feature type="signal peptide" evidence="2">
    <location>
        <begin position="1"/>
        <end position="24"/>
    </location>
</feature>
<sequence length="86" mass="9048">MNTGRHIMVGVLAVTLTGLLGATAAKDLAPGSGAEQSENEFWIKTKLADDLLAGRLNVTNVAKSPAGIPVPVRSPRKRARTAQLTR</sequence>
<accession>A0A1E3VY54</accession>
<evidence type="ECO:0000313" key="4">
    <source>
        <dbReference type="Proteomes" id="UP000094501"/>
    </source>
</evidence>
<feature type="region of interest" description="Disordered" evidence="1">
    <location>
        <begin position="65"/>
        <end position="86"/>
    </location>
</feature>
<comment type="caution">
    <text evidence="3">The sequence shown here is derived from an EMBL/GenBank/DDBJ whole genome shotgun (WGS) entry which is preliminary data.</text>
</comment>